<evidence type="ECO:0000256" key="4">
    <source>
        <dbReference type="ARBA" id="ARBA00022695"/>
    </source>
</evidence>
<dbReference type="RefSeq" id="WP_180544868.1">
    <property type="nucleotide sequence ID" value="NZ_JACCJZ010000014.1"/>
</dbReference>
<organism evidence="11 12">
    <name type="scientific">Luteimonas deserti</name>
    <dbReference type="NCBI Taxonomy" id="2752306"/>
    <lineage>
        <taxon>Bacteria</taxon>
        <taxon>Pseudomonadati</taxon>
        <taxon>Pseudomonadota</taxon>
        <taxon>Gammaproteobacteria</taxon>
        <taxon>Lysobacterales</taxon>
        <taxon>Lysobacteraceae</taxon>
        <taxon>Luteimonas</taxon>
    </lineage>
</organism>
<gene>
    <name evidence="11" type="ORF">H0E82_07630</name>
</gene>
<dbReference type="Gene3D" id="1.20.272.10">
    <property type="match status" value="1"/>
</dbReference>
<evidence type="ECO:0000313" key="12">
    <source>
        <dbReference type="Proteomes" id="UP000589896"/>
    </source>
</evidence>
<dbReference type="InterPro" id="IPR008921">
    <property type="entry name" value="DNA_pol3_clamp-load_cplx_C"/>
</dbReference>
<dbReference type="Proteomes" id="UP000589896">
    <property type="component" value="Unassembled WGS sequence"/>
</dbReference>
<dbReference type="GO" id="GO:0009360">
    <property type="term" value="C:DNA polymerase III complex"/>
    <property type="evidence" value="ECO:0007669"/>
    <property type="project" value="UniProtKB-UniRule"/>
</dbReference>
<dbReference type="PANTHER" id="PTHR34388">
    <property type="entry name" value="DNA POLYMERASE III SUBUNIT DELTA"/>
    <property type="match status" value="1"/>
</dbReference>
<dbReference type="Pfam" id="PF06144">
    <property type="entry name" value="DNA_pol3_delta"/>
    <property type="match status" value="1"/>
</dbReference>
<evidence type="ECO:0000256" key="1">
    <source>
        <dbReference type="ARBA" id="ARBA00012417"/>
    </source>
</evidence>
<name>A0A7Z0QPV5_9GAMM</name>
<evidence type="ECO:0000256" key="8">
    <source>
        <dbReference type="ARBA" id="ARBA00049244"/>
    </source>
</evidence>
<dbReference type="SUPFAM" id="SSF52540">
    <property type="entry name" value="P-loop containing nucleoside triphosphate hydrolases"/>
    <property type="match status" value="1"/>
</dbReference>
<evidence type="ECO:0000256" key="3">
    <source>
        <dbReference type="ARBA" id="ARBA00022679"/>
    </source>
</evidence>
<dbReference type="InterPro" id="IPR027417">
    <property type="entry name" value="P-loop_NTPase"/>
</dbReference>
<dbReference type="SUPFAM" id="SSF48019">
    <property type="entry name" value="post-AAA+ oligomerization domain-like"/>
    <property type="match status" value="1"/>
</dbReference>
<comment type="catalytic activity">
    <reaction evidence="8">
        <text>DNA(n) + a 2'-deoxyribonucleoside 5'-triphosphate = DNA(n+1) + diphosphate</text>
        <dbReference type="Rhea" id="RHEA:22508"/>
        <dbReference type="Rhea" id="RHEA-COMP:17339"/>
        <dbReference type="Rhea" id="RHEA-COMP:17340"/>
        <dbReference type="ChEBI" id="CHEBI:33019"/>
        <dbReference type="ChEBI" id="CHEBI:61560"/>
        <dbReference type="ChEBI" id="CHEBI:173112"/>
        <dbReference type="EC" id="2.7.7.7"/>
    </reaction>
</comment>
<protein>
    <recommendedName>
        <fullName evidence="2 9">DNA polymerase III subunit delta</fullName>
        <ecNumber evidence="1 9">2.7.7.7</ecNumber>
    </recommendedName>
</protein>
<evidence type="ECO:0000256" key="6">
    <source>
        <dbReference type="ARBA" id="ARBA00022932"/>
    </source>
</evidence>
<sequence length="348" mass="37819">MELTPERLVAQLEREPLRPAYLVAGPEPLRVLEAADAVRVAARAQGVAEREVFEQEGRDVDWNALEATFRAPSLFASRRLVEVRLPTTKPGKEGAQVIAGFCADPPADVTLLVTGGEWSRQHGGKWSEAIASVGHVVVAWQVKPHELEGWIEARLRSRKVLADRAAVQQLAERVDGNLLAAAQEVDKLALLAEGQTLDAERMQALVADAARFDVFRLLDAAMNGQAAQAVRMLAGLRAEGEAVPALMGMVVMELARAASLAQVQARGGNVAAEFKAQRIWDARQAGYRRALQRHPAPRWERFVAEAGRVDRIAKGRGRWGQDPTDAWLALERLLVAVADARAGALLAA</sequence>
<evidence type="ECO:0000256" key="7">
    <source>
        <dbReference type="ARBA" id="ARBA00034754"/>
    </source>
</evidence>
<dbReference type="NCBIfam" id="TIGR01128">
    <property type="entry name" value="holA"/>
    <property type="match status" value="1"/>
</dbReference>
<evidence type="ECO:0000256" key="2">
    <source>
        <dbReference type="ARBA" id="ARBA00017703"/>
    </source>
</evidence>
<keyword evidence="3" id="KW-0808">Transferase</keyword>
<dbReference type="InterPro" id="IPR010372">
    <property type="entry name" value="DNA_pol3_delta_N"/>
</dbReference>
<dbReference type="PANTHER" id="PTHR34388:SF1">
    <property type="entry name" value="DNA POLYMERASE III SUBUNIT DELTA"/>
    <property type="match status" value="1"/>
</dbReference>
<reference evidence="11 12" key="1">
    <citation type="submission" date="2020-07" db="EMBL/GenBank/DDBJ databases">
        <title>isolation of Luteimonas sp. SJ-16.</title>
        <authorList>
            <person name="Huang X.-X."/>
            <person name="Xu L."/>
            <person name="Sun J.-Q."/>
        </authorList>
    </citation>
    <scope>NUCLEOTIDE SEQUENCE [LARGE SCALE GENOMIC DNA]</scope>
    <source>
        <strain evidence="11 12">SJ-16</strain>
    </source>
</reference>
<keyword evidence="12" id="KW-1185">Reference proteome</keyword>
<dbReference type="GO" id="GO:0003677">
    <property type="term" value="F:DNA binding"/>
    <property type="evidence" value="ECO:0007669"/>
    <property type="project" value="InterPro"/>
</dbReference>
<dbReference type="InterPro" id="IPR005790">
    <property type="entry name" value="DNA_polIII_delta"/>
</dbReference>
<keyword evidence="5" id="KW-0235">DNA replication</keyword>
<keyword evidence="4" id="KW-0548">Nucleotidyltransferase</keyword>
<dbReference type="CDD" id="cd18138">
    <property type="entry name" value="HLD_clamp_pol_III_delta"/>
    <property type="match status" value="1"/>
</dbReference>
<comment type="caution">
    <text evidence="11">The sequence shown here is derived from an EMBL/GenBank/DDBJ whole genome shotgun (WGS) entry which is preliminary data.</text>
</comment>
<dbReference type="Gene3D" id="1.10.8.60">
    <property type="match status" value="1"/>
</dbReference>
<comment type="similarity">
    <text evidence="7">Belongs to the DNA polymerase HolA subunit family.</text>
</comment>
<dbReference type="GO" id="GO:0006261">
    <property type="term" value="P:DNA-templated DNA replication"/>
    <property type="evidence" value="ECO:0007669"/>
    <property type="project" value="TreeGrafter"/>
</dbReference>
<evidence type="ECO:0000313" key="11">
    <source>
        <dbReference type="EMBL" id="NYZ62636.1"/>
    </source>
</evidence>
<evidence type="ECO:0000256" key="5">
    <source>
        <dbReference type="ARBA" id="ARBA00022705"/>
    </source>
</evidence>
<accession>A0A7Z0QPV5</accession>
<evidence type="ECO:0000256" key="9">
    <source>
        <dbReference type="NCBIfam" id="TIGR01128"/>
    </source>
</evidence>
<dbReference type="AlphaFoldDB" id="A0A7Z0QPV5"/>
<proteinExistence type="inferred from homology"/>
<dbReference type="Gene3D" id="3.40.50.300">
    <property type="entry name" value="P-loop containing nucleotide triphosphate hydrolases"/>
    <property type="match status" value="1"/>
</dbReference>
<dbReference type="EC" id="2.7.7.7" evidence="1 9"/>
<feature type="domain" description="DNA polymerase III delta N-terminal" evidence="10">
    <location>
        <begin position="21"/>
        <end position="116"/>
    </location>
</feature>
<dbReference type="GO" id="GO:0003887">
    <property type="term" value="F:DNA-directed DNA polymerase activity"/>
    <property type="evidence" value="ECO:0007669"/>
    <property type="project" value="UniProtKB-UniRule"/>
</dbReference>
<keyword evidence="6" id="KW-0239">DNA-directed DNA polymerase</keyword>
<dbReference type="EMBL" id="JACCJZ010000014">
    <property type="protein sequence ID" value="NYZ62636.1"/>
    <property type="molecule type" value="Genomic_DNA"/>
</dbReference>
<evidence type="ECO:0000259" key="10">
    <source>
        <dbReference type="Pfam" id="PF06144"/>
    </source>
</evidence>